<proteinExistence type="predicted"/>
<dbReference type="EMBL" id="AP009256">
    <property type="protein sequence ID" value="BAF39774.1"/>
    <property type="molecule type" value="Genomic_DNA"/>
</dbReference>
<evidence type="ECO:0000256" key="1">
    <source>
        <dbReference type="SAM" id="MobiDB-lite"/>
    </source>
</evidence>
<dbReference type="STRING" id="367928.BAD_0993"/>
<feature type="region of interest" description="Disordered" evidence="1">
    <location>
        <begin position="1"/>
        <end position="28"/>
    </location>
</feature>
<dbReference type="HOGENOM" id="CLU_2341121_0_0_11"/>
<dbReference type="PaxDb" id="1680-BADO_1045"/>
<dbReference type="Proteomes" id="UP000008702">
    <property type="component" value="Chromosome"/>
</dbReference>
<dbReference type="KEGG" id="bad:BAD_0993"/>
<name>A1A241_BIFAA</name>
<keyword evidence="3" id="KW-1185">Reference proteome</keyword>
<protein>
    <recommendedName>
        <fullName evidence="4">SPOR domain-containing protein</fullName>
    </recommendedName>
</protein>
<dbReference type="AlphaFoldDB" id="A1A241"/>
<feature type="compositionally biased region" description="Basic and acidic residues" evidence="1">
    <location>
        <begin position="17"/>
        <end position="28"/>
    </location>
</feature>
<evidence type="ECO:0000313" key="2">
    <source>
        <dbReference type="EMBL" id="BAF39774.1"/>
    </source>
</evidence>
<accession>A1A241</accession>
<sequence length="97" mass="11504">MIAVCRSPTHSANNRRSQVEHREPKEADMEKQWYFNTVTEQPELGMISPASHRMGPYRTREDALDAWKIVQERNLKWEEQDREWKRWSADGSASSEK</sequence>
<gene>
    <name evidence="2" type="ordered locus">BAD_0993</name>
</gene>
<reference evidence="2 3" key="1">
    <citation type="submission" date="2006-12" db="EMBL/GenBank/DDBJ databases">
        <title>Bifidobacterium adolescentis complete genome sequence.</title>
        <authorList>
            <person name="Suzuki T."/>
            <person name="Tsuda Y."/>
            <person name="Kanou N."/>
            <person name="Inoue T."/>
            <person name="Kumazaki K."/>
            <person name="Nagano S."/>
            <person name="Hirai S."/>
            <person name="Tanaka K."/>
            <person name="Watanabe K."/>
        </authorList>
    </citation>
    <scope>NUCLEOTIDE SEQUENCE [LARGE SCALE GENOMIC DNA]</scope>
    <source>
        <strain evidence="3">ATCC 15703 / DSM 20083 / NCTC 11814 / E194a</strain>
    </source>
</reference>
<organism evidence="2 3">
    <name type="scientific">Bifidobacterium adolescentis (strain ATCC 15703 / DSM 20083 / NCTC 11814 / E194a)</name>
    <dbReference type="NCBI Taxonomy" id="367928"/>
    <lineage>
        <taxon>Bacteria</taxon>
        <taxon>Bacillati</taxon>
        <taxon>Actinomycetota</taxon>
        <taxon>Actinomycetes</taxon>
        <taxon>Bifidobacteriales</taxon>
        <taxon>Bifidobacteriaceae</taxon>
        <taxon>Bifidobacterium</taxon>
    </lineage>
</organism>
<evidence type="ECO:0000313" key="3">
    <source>
        <dbReference type="Proteomes" id="UP000008702"/>
    </source>
</evidence>
<evidence type="ECO:0008006" key="4">
    <source>
        <dbReference type="Google" id="ProtNLM"/>
    </source>
</evidence>